<name>A0A9N8KQ74_9PEZI</name>
<reference evidence="2" key="1">
    <citation type="submission" date="2020-06" db="EMBL/GenBank/DDBJ databases">
        <authorList>
            <person name="Onetto C."/>
        </authorList>
    </citation>
    <scope>NUCLEOTIDE SEQUENCE</scope>
</reference>
<organism evidence="2 3">
    <name type="scientific">Aureobasidium uvarum</name>
    <dbReference type="NCBI Taxonomy" id="2773716"/>
    <lineage>
        <taxon>Eukaryota</taxon>
        <taxon>Fungi</taxon>
        <taxon>Dikarya</taxon>
        <taxon>Ascomycota</taxon>
        <taxon>Pezizomycotina</taxon>
        <taxon>Dothideomycetes</taxon>
        <taxon>Dothideomycetidae</taxon>
        <taxon>Dothideales</taxon>
        <taxon>Saccotheciaceae</taxon>
        <taxon>Aureobasidium</taxon>
    </lineage>
</organism>
<dbReference type="AlphaFoldDB" id="A0A9N8KQ74"/>
<accession>A0A9N8KQ74</accession>
<evidence type="ECO:0000256" key="1">
    <source>
        <dbReference type="SAM" id="MobiDB-lite"/>
    </source>
</evidence>
<feature type="non-terminal residue" evidence="2">
    <location>
        <position position="1"/>
    </location>
</feature>
<keyword evidence="3" id="KW-1185">Reference proteome</keyword>
<evidence type="ECO:0000313" key="3">
    <source>
        <dbReference type="Proteomes" id="UP000745764"/>
    </source>
</evidence>
<protein>
    <submittedName>
        <fullName evidence="2">Uncharacterized protein</fullName>
    </submittedName>
</protein>
<evidence type="ECO:0000313" key="2">
    <source>
        <dbReference type="EMBL" id="CAD0115119.1"/>
    </source>
</evidence>
<feature type="region of interest" description="Disordered" evidence="1">
    <location>
        <begin position="1"/>
        <end position="32"/>
    </location>
</feature>
<dbReference type="EMBL" id="CAINUL010000019">
    <property type="protein sequence ID" value="CAD0115119.1"/>
    <property type="molecule type" value="Genomic_DNA"/>
</dbReference>
<dbReference type="OrthoDB" id="5795902at2759"/>
<gene>
    <name evidence="2" type="ORF">AWRI4620_LOCUS9374</name>
</gene>
<sequence length="133" mass="13904">NSPPQSRIKSCDTANKPDAFPPTLSQLARPHNPITPLGPMTLILSVAFSSIPSSACAVNPDEPAKSANTTDPVDPVNTVSTANAADSAQLYHNIKLNITVNMSRNLVTLVVAFTAGAIAVENGLARTPQMGWV</sequence>
<proteinExistence type="predicted"/>
<comment type="caution">
    <text evidence="2">The sequence shown here is derived from an EMBL/GenBank/DDBJ whole genome shotgun (WGS) entry which is preliminary data.</text>
</comment>
<dbReference type="Proteomes" id="UP000745764">
    <property type="component" value="Unassembled WGS sequence"/>
</dbReference>